<dbReference type="FunFam" id="3.60.40.10:FF:000035">
    <property type="entry name" value="Leucine rich repeat protein phosphatase 2c domain containing protein"/>
    <property type="match status" value="1"/>
</dbReference>
<accession>A0AAW1RC80</accession>
<evidence type="ECO:0000256" key="7">
    <source>
        <dbReference type="ARBA" id="ARBA00022912"/>
    </source>
</evidence>
<dbReference type="PROSITE" id="PS01032">
    <property type="entry name" value="PPM_1"/>
    <property type="match status" value="1"/>
</dbReference>
<evidence type="ECO:0000256" key="3">
    <source>
        <dbReference type="ARBA" id="ARBA00013081"/>
    </source>
</evidence>
<keyword evidence="5 9" id="KW-0378">Hydrolase</keyword>
<comment type="caution">
    <text evidence="12">The sequence shown here is derived from an EMBL/GenBank/DDBJ whole genome shotgun (WGS) entry which is preliminary data.</text>
</comment>
<dbReference type="PROSITE" id="PS51746">
    <property type="entry name" value="PPM_2"/>
    <property type="match status" value="1"/>
</dbReference>
<keyword evidence="13" id="KW-1185">Reference proteome</keyword>
<keyword evidence="4" id="KW-0479">Metal-binding</keyword>
<dbReference type="SMART" id="SM00332">
    <property type="entry name" value="PP2Cc"/>
    <property type="match status" value="1"/>
</dbReference>
<evidence type="ECO:0000256" key="5">
    <source>
        <dbReference type="ARBA" id="ARBA00022801"/>
    </source>
</evidence>
<comment type="similarity">
    <text evidence="9">Belongs to the PP2C family.</text>
</comment>
<name>A0AAW1RC80_9CHLO</name>
<dbReference type="InterPro" id="IPR001932">
    <property type="entry name" value="PPM-type_phosphatase-like_dom"/>
</dbReference>
<keyword evidence="7 9" id="KW-0904">Protein phosphatase</keyword>
<feature type="region of interest" description="Disordered" evidence="10">
    <location>
        <begin position="1"/>
        <end position="30"/>
    </location>
</feature>
<feature type="domain" description="PPM-type phosphatase" evidence="11">
    <location>
        <begin position="35"/>
        <end position="283"/>
    </location>
</feature>
<dbReference type="PANTHER" id="PTHR47992">
    <property type="entry name" value="PROTEIN PHOSPHATASE"/>
    <property type="match status" value="1"/>
</dbReference>
<evidence type="ECO:0000313" key="13">
    <source>
        <dbReference type="Proteomes" id="UP001438707"/>
    </source>
</evidence>
<evidence type="ECO:0000313" key="12">
    <source>
        <dbReference type="EMBL" id="KAK9831289.1"/>
    </source>
</evidence>
<dbReference type="Gene3D" id="3.60.40.10">
    <property type="entry name" value="PPM-type phosphatase domain"/>
    <property type="match status" value="1"/>
</dbReference>
<dbReference type="InterPro" id="IPR015655">
    <property type="entry name" value="PP2C"/>
</dbReference>
<reference evidence="12 13" key="1">
    <citation type="journal article" date="2024" name="Nat. Commun.">
        <title>Phylogenomics reveals the evolutionary origins of lichenization in chlorophyte algae.</title>
        <authorList>
            <person name="Puginier C."/>
            <person name="Libourel C."/>
            <person name="Otte J."/>
            <person name="Skaloud P."/>
            <person name="Haon M."/>
            <person name="Grisel S."/>
            <person name="Petersen M."/>
            <person name="Berrin J.G."/>
            <person name="Delaux P.M."/>
            <person name="Dal Grande F."/>
            <person name="Keller J."/>
        </authorList>
    </citation>
    <scope>NUCLEOTIDE SEQUENCE [LARGE SCALE GENOMIC DNA]</scope>
    <source>
        <strain evidence="12 13">SAG 2145</strain>
    </source>
</reference>
<feature type="compositionally biased region" description="Polar residues" evidence="10">
    <location>
        <begin position="1"/>
        <end position="15"/>
    </location>
</feature>
<evidence type="ECO:0000256" key="1">
    <source>
        <dbReference type="ARBA" id="ARBA00001936"/>
    </source>
</evidence>
<organism evidence="12 13">
    <name type="scientific">Apatococcus lobatus</name>
    <dbReference type="NCBI Taxonomy" id="904363"/>
    <lineage>
        <taxon>Eukaryota</taxon>
        <taxon>Viridiplantae</taxon>
        <taxon>Chlorophyta</taxon>
        <taxon>core chlorophytes</taxon>
        <taxon>Trebouxiophyceae</taxon>
        <taxon>Chlorellales</taxon>
        <taxon>Chlorellaceae</taxon>
        <taxon>Apatococcus</taxon>
    </lineage>
</organism>
<dbReference type="Pfam" id="PF00481">
    <property type="entry name" value="PP2C"/>
    <property type="match status" value="1"/>
</dbReference>
<dbReference type="SUPFAM" id="SSF81606">
    <property type="entry name" value="PP2C-like"/>
    <property type="match status" value="1"/>
</dbReference>
<evidence type="ECO:0000256" key="6">
    <source>
        <dbReference type="ARBA" id="ARBA00022842"/>
    </source>
</evidence>
<gene>
    <name evidence="12" type="ORF">WJX74_010677</name>
</gene>
<comment type="cofactor">
    <cofactor evidence="1">
        <name>Mn(2+)</name>
        <dbReference type="ChEBI" id="CHEBI:29035"/>
    </cofactor>
</comment>
<evidence type="ECO:0000256" key="9">
    <source>
        <dbReference type="RuleBase" id="RU003465"/>
    </source>
</evidence>
<dbReference type="AlphaFoldDB" id="A0AAW1RC80"/>
<feature type="compositionally biased region" description="Low complexity" evidence="10">
    <location>
        <begin position="16"/>
        <end position="26"/>
    </location>
</feature>
<dbReference type="CDD" id="cd00143">
    <property type="entry name" value="PP2Cc"/>
    <property type="match status" value="1"/>
</dbReference>
<dbReference type="InterPro" id="IPR036457">
    <property type="entry name" value="PPM-type-like_dom_sf"/>
</dbReference>
<dbReference type="SMART" id="SM00331">
    <property type="entry name" value="PP2C_SIG"/>
    <property type="match status" value="1"/>
</dbReference>
<dbReference type="EMBL" id="JALJOS010000014">
    <property type="protein sequence ID" value="KAK9831289.1"/>
    <property type="molecule type" value="Genomic_DNA"/>
</dbReference>
<proteinExistence type="inferred from homology"/>
<evidence type="ECO:0000256" key="2">
    <source>
        <dbReference type="ARBA" id="ARBA00001946"/>
    </source>
</evidence>
<dbReference type="GO" id="GO:0046872">
    <property type="term" value="F:metal ion binding"/>
    <property type="evidence" value="ECO:0007669"/>
    <property type="project" value="UniProtKB-KW"/>
</dbReference>
<sequence>MFSTSNKDPPTGSMNAPSPSGSASGSDVRPDGRVSYGFSLMRGKRASMEDFYHAQFVKDPKSNEVVGLFGVFDGHGGPNAAEFVEKTLFDCLMRNHKFSSDLSTAVVEAFVDTDKQYLQVDDGTNRDDGCTAVTAVLVKQHLVVANVGDSRAVLSRRGKAVSMSEDHKPNRPDERQRIESAGGVVVWAGTWRVGGVLAVSRAFGDRMLKKYVVAIPDIKEEALASHDEFIIMASDGLWDVIENQEAVDFVRDVKDAEKAARKLTDEAYCRGSNDNISCVVVRFNFGGHSW</sequence>
<dbReference type="GO" id="GO:0004722">
    <property type="term" value="F:protein serine/threonine phosphatase activity"/>
    <property type="evidence" value="ECO:0007669"/>
    <property type="project" value="UniProtKB-EC"/>
</dbReference>
<evidence type="ECO:0000256" key="10">
    <source>
        <dbReference type="SAM" id="MobiDB-lite"/>
    </source>
</evidence>
<evidence type="ECO:0000259" key="11">
    <source>
        <dbReference type="PROSITE" id="PS51746"/>
    </source>
</evidence>
<keyword evidence="8" id="KW-0464">Manganese</keyword>
<dbReference type="Proteomes" id="UP001438707">
    <property type="component" value="Unassembled WGS sequence"/>
</dbReference>
<evidence type="ECO:0000256" key="8">
    <source>
        <dbReference type="ARBA" id="ARBA00023211"/>
    </source>
</evidence>
<comment type="cofactor">
    <cofactor evidence="2">
        <name>Mg(2+)</name>
        <dbReference type="ChEBI" id="CHEBI:18420"/>
    </cofactor>
</comment>
<evidence type="ECO:0000256" key="4">
    <source>
        <dbReference type="ARBA" id="ARBA00022723"/>
    </source>
</evidence>
<dbReference type="EC" id="3.1.3.16" evidence="3"/>
<keyword evidence="6" id="KW-0460">Magnesium</keyword>
<dbReference type="InterPro" id="IPR000222">
    <property type="entry name" value="PP2C_BS"/>
</dbReference>
<protein>
    <recommendedName>
        <fullName evidence="3">protein-serine/threonine phosphatase</fullName>
        <ecNumber evidence="3">3.1.3.16</ecNumber>
    </recommendedName>
</protein>